<dbReference type="PROSITE" id="PS00063">
    <property type="entry name" value="ALDOKETO_REDUCTASE_3"/>
    <property type="match status" value="1"/>
</dbReference>
<feature type="domain" description="NADP-dependent oxidoreductase" evidence="12">
    <location>
        <begin position="30"/>
        <end position="298"/>
    </location>
</feature>
<organism evidence="13 14">
    <name type="scientific">Branchiostoma belcheri</name>
    <name type="common">Amphioxus</name>
    <dbReference type="NCBI Taxonomy" id="7741"/>
    <lineage>
        <taxon>Eukaryota</taxon>
        <taxon>Metazoa</taxon>
        <taxon>Chordata</taxon>
        <taxon>Cephalochordata</taxon>
        <taxon>Leptocardii</taxon>
        <taxon>Amphioxiformes</taxon>
        <taxon>Branchiostomatidae</taxon>
        <taxon>Branchiostoma</taxon>
    </lineage>
</organism>
<keyword evidence="13" id="KW-1185">Reference proteome</keyword>
<feature type="site" description="Lowers pKa of active site Tyr" evidence="11">
    <location>
        <position position="91"/>
    </location>
</feature>
<dbReference type="PANTHER" id="PTHR11732">
    <property type="entry name" value="ALDO/KETO REDUCTASE"/>
    <property type="match status" value="1"/>
</dbReference>
<dbReference type="KEGG" id="bbel:109483950"/>
<evidence type="ECO:0000256" key="2">
    <source>
        <dbReference type="ARBA" id="ARBA00022857"/>
    </source>
</evidence>
<keyword evidence="2" id="KW-0521">NADP</keyword>
<evidence type="ECO:0000256" key="5">
    <source>
        <dbReference type="ARBA" id="ARBA00044808"/>
    </source>
</evidence>
<dbReference type="AlphaFoldDB" id="A0A6P5AHE0"/>
<reference evidence="14" key="1">
    <citation type="submission" date="2025-08" db="UniProtKB">
        <authorList>
            <consortium name="RefSeq"/>
        </authorList>
    </citation>
    <scope>IDENTIFICATION</scope>
    <source>
        <tissue evidence="14">Gonad</tissue>
    </source>
</reference>
<evidence type="ECO:0000256" key="3">
    <source>
        <dbReference type="ARBA" id="ARBA00023002"/>
    </source>
</evidence>
<dbReference type="OrthoDB" id="416253at2759"/>
<dbReference type="SUPFAM" id="SSF51430">
    <property type="entry name" value="NAD(P)-linked oxidoreductase"/>
    <property type="match status" value="1"/>
</dbReference>
<dbReference type="GeneID" id="109483950"/>
<dbReference type="FunFam" id="3.20.20.100:FF:000006">
    <property type="entry name" value="Aldo-keto reductase family 1 member A1"/>
    <property type="match status" value="1"/>
</dbReference>
<evidence type="ECO:0000256" key="7">
    <source>
        <dbReference type="ARBA" id="ARBA00048207"/>
    </source>
</evidence>
<dbReference type="PIRSF" id="PIRSF000097">
    <property type="entry name" value="AKR"/>
    <property type="match status" value="1"/>
</dbReference>
<feature type="binding site" evidence="10">
    <location>
        <position position="124"/>
    </location>
    <ligand>
        <name>substrate</name>
    </ligand>
</feature>
<feature type="active site" description="Proton donor" evidence="9">
    <location>
        <position position="63"/>
    </location>
</feature>
<dbReference type="Gene3D" id="3.20.20.100">
    <property type="entry name" value="NADP-dependent oxidoreductase domain"/>
    <property type="match status" value="1"/>
</dbReference>
<evidence type="ECO:0000313" key="13">
    <source>
        <dbReference type="Proteomes" id="UP000515135"/>
    </source>
</evidence>
<dbReference type="PRINTS" id="PR00069">
    <property type="entry name" value="ALDKETRDTASE"/>
</dbReference>
<dbReference type="InterPro" id="IPR018170">
    <property type="entry name" value="Aldo/ket_reductase_CS"/>
</dbReference>
<name>A0A6P5AHE0_BRABE</name>
<evidence type="ECO:0000256" key="8">
    <source>
        <dbReference type="ARBA" id="ARBA00048262"/>
    </source>
</evidence>
<dbReference type="Proteomes" id="UP000515135">
    <property type="component" value="Unplaced"/>
</dbReference>
<comment type="catalytic activity">
    <reaction evidence="7">
        <text>S-nitrosoglutathione + NADPH + H(+) = S-(hydroxysulfenamide)glutathione + NADP(+)</text>
        <dbReference type="Rhea" id="RHEA:63500"/>
        <dbReference type="ChEBI" id="CHEBI:15378"/>
        <dbReference type="ChEBI" id="CHEBI:57783"/>
        <dbReference type="ChEBI" id="CHEBI:58349"/>
        <dbReference type="ChEBI" id="CHEBI:145544"/>
        <dbReference type="ChEBI" id="CHEBI:229723"/>
    </reaction>
</comment>
<evidence type="ECO:0000256" key="11">
    <source>
        <dbReference type="PIRSR" id="PIRSR000097-3"/>
    </source>
</evidence>
<dbReference type="GO" id="GO:0008106">
    <property type="term" value="F:alcohol dehydrogenase (NADP+) activity"/>
    <property type="evidence" value="ECO:0007669"/>
    <property type="project" value="UniProtKB-EC"/>
</dbReference>
<accession>A0A6P5AHE0</accession>
<protein>
    <recommendedName>
        <fullName evidence="4">alcohol dehydrogenase (NADP(+))</fullName>
        <ecNumber evidence="4">1.1.1.2</ecNumber>
    </recommendedName>
    <alternativeName>
        <fullName evidence="5">S-nitroso-CoA reductase</fullName>
    </alternativeName>
</protein>
<comment type="catalytic activity">
    <reaction evidence="6">
        <text>S-nitroso-CoA + NADPH + H(+) = sulfinamide-CoA + NADP(+)</text>
        <dbReference type="Rhea" id="RHEA:78375"/>
        <dbReference type="ChEBI" id="CHEBI:15378"/>
        <dbReference type="ChEBI" id="CHEBI:57783"/>
        <dbReference type="ChEBI" id="CHEBI:58349"/>
        <dbReference type="ChEBI" id="CHEBI:145546"/>
        <dbReference type="ChEBI" id="CHEBI:145548"/>
    </reaction>
    <physiologicalReaction direction="left-to-right" evidence="6">
        <dbReference type="Rhea" id="RHEA:78376"/>
    </physiologicalReaction>
</comment>
<evidence type="ECO:0000256" key="1">
    <source>
        <dbReference type="ARBA" id="ARBA00007905"/>
    </source>
</evidence>
<dbReference type="InterPro" id="IPR036812">
    <property type="entry name" value="NAD(P)_OxRdtase_dom_sf"/>
</dbReference>
<keyword evidence="3" id="KW-0560">Oxidoreductase</keyword>
<dbReference type="InterPro" id="IPR020471">
    <property type="entry name" value="AKR"/>
</dbReference>
<comment type="catalytic activity">
    <reaction evidence="8">
        <text>a primary alcohol + NADP(+) = an aldehyde + NADPH + H(+)</text>
        <dbReference type="Rhea" id="RHEA:15937"/>
        <dbReference type="ChEBI" id="CHEBI:15378"/>
        <dbReference type="ChEBI" id="CHEBI:15734"/>
        <dbReference type="ChEBI" id="CHEBI:17478"/>
        <dbReference type="ChEBI" id="CHEBI:57783"/>
        <dbReference type="ChEBI" id="CHEBI:58349"/>
        <dbReference type="EC" id="1.1.1.2"/>
    </reaction>
</comment>
<evidence type="ECO:0000313" key="14">
    <source>
        <dbReference type="RefSeq" id="XP_019642657.1"/>
    </source>
</evidence>
<dbReference type="RefSeq" id="XP_019642657.1">
    <property type="nucleotide sequence ID" value="XM_019787098.1"/>
</dbReference>
<dbReference type="Pfam" id="PF00248">
    <property type="entry name" value="Aldo_ket_red"/>
    <property type="match status" value="1"/>
</dbReference>
<sequence>MSELGKNSTTDSSAQRHGLKLNLGTFMPYLGLGTAKLKAEQMLQVFTAAIDAGYRHFDCASIYGNEKDVGVALKKITDSTVRREELFMTSKLWNSHHHPDDVRPALLRTLKELQLDYLDLYLIHWPMGYVKSQDYLREHQEGTVKHSEDHYSDTWQAMETLVEEGLVREIGLSNFNSRQISEILTVARIKPSVLQIESHPYLPQHELIDFCRRHDIVVTAYGPLGSREYRFRNSDVPSLLEDSRVVAIAERHKKTPAQVLIRFHIQRGVVVIPKSATPLRIRENSQVFDWLLTDEDMEVLGNFEPTWRIIWYHRDAKHPLYPFHQPF</sequence>
<evidence type="ECO:0000259" key="12">
    <source>
        <dbReference type="Pfam" id="PF00248"/>
    </source>
</evidence>
<gene>
    <name evidence="14" type="primary">LOC109483950</name>
</gene>
<proteinExistence type="inferred from homology"/>
<dbReference type="EC" id="1.1.1.2" evidence="4"/>
<evidence type="ECO:0000256" key="9">
    <source>
        <dbReference type="PIRSR" id="PIRSR000097-1"/>
    </source>
</evidence>
<evidence type="ECO:0000256" key="10">
    <source>
        <dbReference type="PIRSR" id="PIRSR000097-2"/>
    </source>
</evidence>
<dbReference type="PROSITE" id="PS00798">
    <property type="entry name" value="ALDOKETO_REDUCTASE_1"/>
    <property type="match status" value="1"/>
</dbReference>
<evidence type="ECO:0000256" key="4">
    <source>
        <dbReference type="ARBA" id="ARBA00024074"/>
    </source>
</evidence>
<dbReference type="PROSITE" id="PS00062">
    <property type="entry name" value="ALDOKETO_REDUCTASE_2"/>
    <property type="match status" value="1"/>
</dbReference>
<comment type="similarity">
    <text evidence="1">Belongs to the aldo/keto reductase family.</text>
</comment>
<evidence type="ECO:0000256" key="6">
    <source>
        <dbReference type="ARBA" id="ARBA00047706"/>
    </source>
</evidence>
<dbReference type="InterPro" id="IPR023210">
    <property type="entry name" value="NADP_OxRdtase_dom"/>
</dbReference>